<accession>A0A914N7P9</accession>
<dbReference type="AlphaFoldDB" id="A0A914N7P9"/>
<evidence type="ECO:0000256" key="1">
    <source>
        <dbReference type="SAM" id="MobiDB-lite"/>
    </source>
</evidence>
<keyword evidence="2" id="KW-1133">Transmembrane helix</keyword>
<evidence type="ECO:0000256" key="2">
    <source>
        <dbReference type="SAM" id="Phobius"/>
    </source>
</evidence>
<feature type="transmembrane region" description="Helical" evidence="2">
    <location>
        <begin position="150"/>
        <end position="174"/>
    </location>
</feature>
<feature type="region of interest" description="Disordered" evidence="1">
    <location>
        <begin position="1"/>
        <end position="29"/>
    </location>
</feature>
<dbReference type="Proteomes" id="UP000887563">
    <property type="component" value="Unplaced"/>
</dbReference>
<organism evidence="3 4">
    <name type="scientific">Meloidogyne incognita</name>
    <name type="common">Southern root-knot nematode worm</name>
    <name type="synonym">Oxyuris incognita</name>
    <dbReference type="NCBI Taxonomy" id="6306"/>
    <lineage>
        <taxon>Eukaryota</taxon>
        <taxon>Metazoa</taxon>
        <taxon>Ecdysozoa</taxon>
        <taxon>Nematoda</taxon>
        <taxon>Chromadorea</taxon>
        <taxon>Rhabditida</taxon>
        <taxon>Tylenchina</taxon>
        <taxon>Tylenchomorpha</taxon>
        <taxon>Tylenchoidea</taxon>
        <taxon>Meloidogynidae</taxon>
        <taxon>Meloidogyninae</taxon>
        <taxon>Meloidogyne</taxon>
        <taxon>Meloidogyne incognita group</taxon>
    </lineage>
</organism>
<keyword evidence="2" id="KW-0812">Transmembrane</keyword>
<keyword evidence="3" id="KW-1185">Reference proteome</keyword>
<evidence type="ECO:0000313" key="4">
    <source>
        <dbReference type="WBParaSite" id="Minc3s03401g33736"/>
    </source>
</evidence>
<proteinExistence type="predicted"/>
<sequence>MSKVGQPTKTADLYDKPPPSAAVNDQLYDQPPKAAEVNYDEIAPGPKCKIEVISGVMLADYIPKELRKPTPKPEETQVSQVTSEVSAHQLCEYEKDEIIGSEMVSYMGSERNKRKKKMRHGKSVVGAKTKFQTPSTHPKLKKKVVVKNKCCIATWVVLAFVTLALAMFTSLAAFCQLEETIPEEYPWF</sequence>
<dbReference type="WBParaSite" id="Minc3s03401g33736">
    <property type="protein sequence ID" value="Minc3s03401g33736"/>
    <property type="gene ID" value="Minc3s03401g33736"/>
</dbReference>
<reference evidence="4" key="1">
    <citation type="submission" date="2022-11" db="UniProtKB">
        <authorList>
            <consortium name="WormBaseParasite"/>
        </authorList>
    </citation>
    <scope>IDENTIFICATION</scope>
</reference>
<keyword evidence="2" id="KW-0472">Membrane</keyword>
<evidence type="ECO:0000313" key="3">
    <source>
        <dbReference type="Proteomes" id="UP000887563"/>
    </source>
</evidence>
<name>A0A914N7P9_MELIC</name>
<protein>
    <submittedName>
        <fullName evidence="4">Uncharacterized protein</fullName>
    </submittedName>
</protein>